<proteinExistence type="predicted"/>
<name>Q0G637_9HYPH</name>
<protein>
    <submittedName>
        <fullName evidence="1">Uncharacterized protein</fullName>
    </submittedName>
</protein>
<evidence type="ECO:0000313" key="1">
    <source>
        <dbReference type="EMBL" id="EAU42877.1"/>
    </source>
</evidence>
<gene>
    <name evidence="1" type="ORF">FP2506_08546</name>
</gene>
<dbReference type="AlphaFoldDB" id="Q0G637"/>
<organism evidence="1 2">
    <name type="scientific">Fulvimarina pelagi HTCC2506</name>
    <dbReference type="NCBI Taxonomy" id="314231"/>
    <lineage>
        <taxon>Bacteria</taxon>
        <taxon>Pseudomonadati</taxon>
        <taxon>Pseudomonadota</taxon>
        <taxon>Alphaproteobacteria</taxon>
        <taxon>Hyphomicrobiales</taxon>
        <taxon>Aurantimonadaceae</taxon>
        <taxon>Fulvimarina</taxon>
    </lineage>
</organism>
<dbReference type="EMBL" id="AATP01000001">
    <property type="protein sequence ID" value="EAU42877.1"/>
    <property type="molecule type" value="Genomic_DNA"/>
</dbReference>
<comment type="caution">
    <text evidence="1">The sequence shown here is derived from an EMBL/GenBank/DDBJ whole genome shotgun (WGS) entry which is preliminary data.</text>
</comment>
<evidence type="ECO:0000313" key="2">
    <source>
        <dbReference type="Proteomes" id="UP000004310"/>
    </source>
</evidence>
<reference evidence="1 2" key="1">
    <citation type="journal article" date="2010" name="J. Bacteriol.">
        <title>Genome sequence of Fulvimarina pelagi HTCC2506T, a Mn(II)-oxidizing alphaproteobacterium possessing an aerobic anoxygenic photosynthetic gene cluster and Xanthorhodopsin.</title>
        <authorList>
            <person name="Kang I."/>
            <person name="Oh H.M."/>
            <person name="Lim S.I."/>
            <person name="Ferriera S."/>
            <person name="Giovannoni S.J."/>
            <person name="Cho J.C."/>
        </authorList>
    </citation>
    <scope>NUCLEOTIDE SEQUENCE [LARGE SCALE GENOMIC DNA]</scope>
    <source>
        <strain evidence="1 2">HTCC2506</strain>
    </source>
</reference>
<accession>Q0G637</accession>
<sequence length="48" mass="5174">MISAIAQSPVMPEYRRYQPQPFGTTASIISSQGIMQSDGGVFELNVVA</sequence>
<dbReference type="Proteomes" id="UP000004310">
    <property type="component" value="Unassembled WGS sequence"/>
</dbReference>
<dbReference type="HOGENOM" id="CLU_3153148_0_0_5"/>
<keyword evidence="2" id="KW-1185">Reference proteome</keyword>